<dbReference type="EMBL" id="JASVWF010000003">
    <property type="protein sequence ID" value="MDL5157738.1"/>
    <property type="molecule type" value="Genomic_DNA"/>
</dbReference>
<feature type="compositionally biased region" description="Basic and acidic residues" evidence="1">
    <location>
        <begin position="14"/>
        <end position="24"/>
    </location>
</feature>
<protein>
    <submittedName>
        <fullName evidence="2">Uncharacterized protein</fullName>
    </submittedName>
</protein>
<evidence type="ECO:0000256" key="1">
    <source>
        <dbReference type="SAM" id="MobiDB-lite"/>
    </source>
</evidence>
<organism evidence="2 3">
    <name type="scientific">Actinomycetospora termitidis</name>
    <dbReference type="NCBI Taxonomy" id="3053470"/>
    <lineage>
        <taxon>Bacteria</taxon>
        <taxon>Bacillati</taxon>
        <taxon>Actinomycetota</taxon>
        <taxon>Actinomycetes</taxon>
        <taxon>Pseudonocardiales</taxon>
        <taxon>Pseudonocardiaceae</taxon>
        <taxon>Actinomycetospora</taxon>
    </lineage>
</organism>
<name>A0ABT7MEE1_9PSEU</name>
<comment type="caution">
    <text evidence="2">The sequence shown here is derived from an EMBL/GenBank/DDBJ whole genome shotgun (WGS) entry which is preliminary data.</text>
</comment>
<proteinExistence type="predicted"/>
<gene>
    <name evidence="2" type="ORF">QRT03_17360</name>
</gene>
<sequence length="137" mass="15710">MSDDSWLPPPPFGVDDHHHDDHHHDDRHRHERRYDHRERGMELRDRVRSQYGTAVSVGDILSFLDYRVNELYAAVLEPERHGSRVPGSPVRLSGLDAMLNADAAAFRGLTELGERLDRVESKLDQLLERLPKPTATS</sequence>
<keyword evidence="3" id="KW-1185">Reference proteome</keyword>
<dbReference type="Proteomes" id="UP001231924">
    <property type="component" value="Unassembled WGS sequence"/>
</dbReference>
<dbReference type="RefSeq" id="WP_286054185.1">
    <property type="nucleotide sequence ID" value="NZ_JASVWF010000003.1"/>
</dbReference>
<reference evidence="2 3" key="1">
    <citation type="submission" date="2023-06" db="EMBL/GenBank/DDBJ databases">
        <title>Actinomycetospora Odt1-22.</title>
        <authorList>
            <person name="Supong K."/>
        </authorList>
    </citation>
    <scope>NUCLEOTIDE SEQUENCE [LARGE SCALE GENOMIC DNA]</scope>
    <source>
        <strain evidence="2 3">Odt1-22</strain>
    </source>
</reference>
<accession>A0ABT7MEE1</accession>
<evidence type="ECO:0000313" key="2">
    <source>
        <dbReference type="EMBL" id="MDL5157738.1"/>
    </source>
</evidence>
<evidence type="ECO:0000313" key="3">
    <source>
        <dbReference type="Proteomes" id="UP001231924"/>
    </source>
</evidence>
<feature type="region of interest" description="Disordered" evidence="1">
    <location>
        <begin position="1"/>
        <end position="38"/>
    </location>
</feature>